<feature type="domain" description="Gfo/Idh/MocA-like oxidoreductase C-terminal" evidence="3">
    <location>
        <begin position="141"/>
        <end position="362"/>
    </location>
</feature>
<dbReference type="InterPro" id="IPR004104">
    <property type="entry name" value="Gfo/Idh/MocA-like_OxRdtase_C"/>
</dbReference>
<accession>A0ABV6LR59</accession>
<sequence length="364" mass="40592">MSKLKVGIIGCGAIAKNKHMPALMKKKDQVEVIAFCNRDRKKAEQIAKAFHIKEAQVYSDYHSLLANKDIDVVHICTPNLYHSPITVAALQAGKHVMCEKPMAINALEAAEMVQAAKESGKKLTIAFQNRFREDALLLKQSCETGELGDIYAAKAHAVRRRGVPTWGVFMDKELQGGGPLIDIGTHALDLTLWCMNNYEVHSVTASTFHELKQQNLTNPFGPWEPETFHVEDSAFAFIRMKNGAIIYLETAWALNTLDEREAMTTLFGTKGGAEMQRTSCGTHNELILNGEKHKHLYETRFQHAADIDFNQAETNTVADRELSQWINAIIEDTSPLVTPHQSLVVAQLVDAIYKSAETGETIYL</sequence>
<comment type="caution">
    <text evidence="4">The sequence shown here is derived from an EMBL/GenBank/DDBJ whole genome shotgun (WGS) entry which is preliminary data.</text>
</comment>
<evidence type="ECO:0000313" key="5">
    <source>
        <dbReference type="Proteomes" id="UP001589836"/>
    </source>
</evidence>
<dbReference type="SUPFAM" id="SSF51735">
    <property type="entry name" value="NAD(P)-binding Rossmann-fold domains"/>
    <property type="match status" value="1"/>
</dbReference>
<dbReference type="PANTHER" id="PTHR43249">
    <property type="entry name" value="UDP-N-ACETYL-2-AMINO-2-DEOXY-D-GLUCURONATE OXIDASE"/>
    <property type="match status" value="1"/>
</dbReference>
<dbReference type="RefSeq" id="WP_377349010.1">
    <property type="nucleotide sequence ID" value="NZ_JBHLTP010000011.1"/>
</dbReference>
<dbReference type="Proteomes" id="UP001589836">
    <property type="component" value="Unassembled WGS sequence"/>
</dbReference>
<reference evidence="4 5" key="1">
    <citation type="submission" date="2024-09" db="EMBL/GenBank/DDBJ databases">
        <authorList>
            <person name="Sun Q."/>
            <person name="Mori K."/>
        </authorList>
    </citation>
    <scope>NUCLEOTIDE SEQUENCE [LARGE SCALE GENOMIC DNA]</scope>
    <source>
        <strain evidence="4 5">NCAIM B.02529</strain>
    </source>
</reference>
<dbReference type="InterPro" id="IPR052515">
    <property type="entry name" value="Gfo/Idh/MocA_Oxidoreductase"/>
</dbReference>
<feature type="domain" description="Gfo/Idh/MocA-like oxidoreductase N-terminal" evidence="2">
    <location>
        <begin position="4"/>
        <end position="126"/>
    </location>
</feature>
<name>A0ABV6LR59_9BACI</name>
<proteinExistence type="inferred from homology"/>
<dbReference type="EMBL" id="JBHLTP010000011">
    <property type="protein sequence ID" value="MFC0524728.1"/>
    <property type="molecule type" value="Genomic_DNA"/>
</dbReference>
<dbReference type="InterPro" id="IPR000683">
    <property type="entry name" value="Gfo/Idh/MocA-like_OxRdtase_N"/>
</dbReference>
<comment type="similarity">
    <text evidence="1">Belongs to the Gfo/Idh/MocA family.</text>
</comment>
<dbReference type="InterPro" id="IPR036291">
    <property type="entry name" value="NAD(P)-bd_dom_sf"/>
</dbReference>
<dbReference type="SUPFAM" id="SSF55347">
    <property type="entry name" value="Glyceraldehyde-3-phosphate dehydrogenase-like, C-terminal domain"/>
    <property type="match status" value="1"/>
</dbReference>
<evidence type="ECO:0000259" key="3">
    <source>
        <dbReference type="Pfam" id="PF02894"/>
    </source>
</evidence>
<evidence type="ECO:0000256" key="1">
    <source>
        <dbReference type="ARBA" id="ARBA00010928"/>
    </source>
</evidence>
<dbReference type="Gene3D" id="3.40.50.720">
    <property type="entry name" value="NAD(P)-binding Rossmann-like Domain"/>
    <property type="match status" value="1"/>
</dbReference>
<dbReference type="Pfam" id="PF02894">
    <property type="entry name" value="GFO_IDH_MocA_C"/>
    <property type="match status" value="1"/>
</dbReference>
<organism evidence="4 5">
    <name type="scientific">Pontibacillus salicampi</name>
    <dbReference type="NCBI Taxonomy" id="1449801"/>
    <lineage>
        <taxon>Bacteria</taxon>
        <taxon>Bacillati</taxon>
        <taxon>Bacillota</taxon>
        <taxon>Bacilli</taxon>
        <taxon>Bacillales</taxon>
        <taxon>Bacillaceae</taxon>
        <taxon>Pontibacillus</taxon>
    </lineage>
</organism>
<evidence type="ECO:0000259" key="2">
    <source>
        <dbReference type="Pfam" id="PF01408"/>
    </source>
</evidence>
<gene>
    <name evidence="4" type="ORF">ACFFGV_14215</name>
</gene>
<dbReference type="Gene3D" id="3.30.360.10">
    <property type="entry name" value="Dihydrodipicolinate Reductase, domain 2"/>
    <property type="match status" value="1"/>
</dbReference>
<evidence type="ECO:0000313" key="4">
    <source>
        <dbReference type="EMBL" id="MFC0524728.1"/>
    </source>
</evidence>
<protein>
    <submittedName>
        <fullName evidence="4">Gfo/Idh/MocA family protein</fullName>
    </submittedName>
</protein>
<dbReference type="PANTHER" id="PTHR43249:SF1">
    <property type="entry name" value="D-GLUCOSIDE 3-DEHYDROGENASE"/>
    <property type="match status" value="1"/>
</dbReference>
<keyword evidence="5" id="KW-1185">Reference proteome</keyword>
<dbReference type="Pfam" id="PF01408">
    <property type="entry name" value="GFO_IDH_MocA"/>
    <property type="match status" value="1"/>
</dbReference>